<keyword evidence="15" id="KW-1185">Reference proteome</keyword>
<name>A0ABW3Q9F4_9BACT</name>
<keyword evidence="5 10" id="KW-0819">tRNA processing</keyword>
<comment type="similarity">
    <text evidence="3 10 13">Belongs to the IPP transferase family.</text>
</comment>
<evidence type="ECO:0000256" key="13">
    <source>
        <dbReference type="RuleBase" id="RU003785"/>
    </source>
</evidence>
<evidence type="ECO:0000256" key="1">
    <source>
        <dbReference type="ARBA" id="ARBA00001946"/>
    </source>
</evidence>
<comment type="function">
    <text evidence="2 10 12">Catalyzes the transfer of a dimethylallyl group onto the adenine at position 37 in tRNAs that read codons beginning with uridine, leading to the formation of N6-(dimethylallyl)adenosine (i(6)A).</text>
</comment>
<gene>
    <name evidence="10 14" type="primary">miaA</name>
    <name evidence="14" type="ORF">ACFQ4C_16505</name>
</gene>
<evidence type="ECO:0000256" key="3">
    <source>
        <dbReference type="ARBA" id="ARBA00005842"/>
    </source>
</evidence>
<dbReference type="RefSeq" id="WP_379884363.1">
    <property type="nucleotide sequence ID" value="NZ_JBHTLP010000008.1"/>
</dbReference>
<dbReference type="PANTHER" id="PTHR11088:SF60">
    <property type="entry name" value="TRNA DIMETHYLALLYLTRANSFERASE"/>
    <property type="match status" value="1"/>
</dbReference>
<dbReference type="GO" id="GO:0052381">
    <property type="term" value="F:tRNA dimethylallyltransferase activity"/>
    <property type="evidence" value="ECO:0007669"/>
    <property type="project" value="UniProtKB-EC"/>
</dbReference>
<keyword evidence="4 10" id="KW-0808">Transferase</keyword>
<keyword evidence="7 10" id="KW-0067">ATP-binding</keyword>
<evidence type="ECO:0000256" key="4">
    <source>
        <dbReference type="ARBA" id="ARBA00022679"/>
    </source>
</evidence>
<evidence type="ECO:0000256" key="9">
    <source>
        <dbReference type="ARBA" id="ARBA00049563"/>
    </source>
</evidence>
<keyword evidence="6 10" id="KW-0547">Nucleotide-binding</keyword>
<keyword evidence="8 10" id="KW-0460">Magnesium</keyword>
<dbReference type="EMBL" id="JBHTLP010000008">
    <property type="protein sequence ID" value="MFD1142729.1"/>
    <property type="molecule type" value="Genomic_DNA"/>
</dbReference>
<evidence type="ECO:0000256" key="10">
    <source>
        <dbReference type="HAMAP-Rule" id="MF_00185"/>
    </source>
</evidence>
<dbReference type="SUPFAM" id="SSF52540">
    <property type="entry name" value="P-loop containing nucleoside triphosphate hydrolases"/>
    <property type="match status" value="2"/>
</dbReference>
<evidence type="ECO:0000256" key="2">
    <source>
        <dbReference type="ARBA" id="ARBA00003213"/>
    </source>
</evidence>
<proteinExistence type="inferred from homology"/>
<evidence type="ECO:0000256" key="11">
    <source>
        <dbReference type="RuleBase" id="RU003783"/>
    </source>
</evidence>
<evidence type="ECO:0000256" key="12">
    <source>
        <dbReference type="RuleBase" id="RU003784"/>
    </source>
</evidence>
<comment type="cofactor">
    <cofactor evidence="1 10">
        <name>Mg(2+)</name>
        <dbReference type="ChEBI" id="CHEBI:18420"/>
    </cofactor>
</comment>
<feature type="binding site" evidence="10">
    <location>
        <begin position="8"/>
        <end position="13"/>
    </location>
    <ligand>
        <name>substrate</name>
    </ligand>
</feature>
<feature type="binding site" evidence="10">
    <location>
        <begin position="6"/>
        <end position="13"/>
    </location>
    <ligand>
        <name>ATP</name>
        <dbReference type="ChEBI" id="CHEBI:30616"/>
    </ligand>
</feature>
<sequence length="303" mass="35025">MIVILGPTASGKTRLAVRVARRLNGEVISVDSRQVYRDMDIGTGKDLDEYTIDNQTIPYHLINVVDAGSDYLLYQYQQDFNRILSPILERGRIPVLCGGTGLYLEAVLKGHQYTAIPVNEELRRALQTETDEQLLERFRQFPAEYTAWADSSTRKRRIRAIEIATYLSAHPTTDFSGKGSLPDAAVFGLDLPVEVRRQRISDRLRERLQNGMIEEVERLLERGVPAEKLIFYGLEYKFLTQYLRRELDYPTMVTRLETAIHQFAKRQMTFFRKMERDGIPIRWLDGLQPAEVLTELILNELRS</sequence>
<dbReference type="Gene3D" id="3.40.50.300">
    <property type="entry name" value="P-loop containing nucleotide triphosphate hydrolases"/>
    <property type="match status" value="1"/>
</dbReference>
<dbReference type="InterPro" id="IPR018022">
    <property type="entry name" value="IPT"/>
</dbReference>
<comment type="subunit">
    <text evidence="10">Monomer.</text>
</comment>
<evidence type="ECO:0000313" key="15">
    <source>
        <dbReference type="Proteomes" id="UP001597116"/>
    </source>
</evidence>
<evidence type="ECO:0000313" key="14">
    <source>
        <dbReference type="EMBL" id="MFD1142729.1"/>
    </source>
</evidence>
<comment type="caution">
    <text evidence="10">Lacks conserved residue(s) required for the propagation of feature annotation.</text>
</comment>
<evidence type="ECO:0000256" key="6">
    <source>
        <dbReference type="ARBA" id="ARBA00022741"/>
    </source>
</evidence>
<comment type="caution">
    <text evidence="14">The sequence shown here is derived from an EMBL/GenBank/DDBJ whole genome shotgun (WGS) entry which is preliminary data.</text>
</comment>
<dbReference type="NCBIfam" id="TIGR00174">
    <property type="entry name" value="miaA"/>
    <property type="match status" value="1"/>
</dbReference>
<evidence type="ECO:0000256" key="8">
    <source>
        <dbReference type="ARBA" id="ARBA00022842"/>
    </source>
</evidence>
<protein>
    <recommendedName>
        <fullName evidence="10">tRNA dimethylallyltransferase</fullName>
        <ecNumber evidence="10">2.5.1.75</ecNumber>
    </recommendedName>
    <alternativeName>
        <fullName evidence="10">Dimethylallyl diphosphate:tRNA dimethylallyltransferase</fullName>
        <shortName evidence="10">DMAPP:tRNA dimethylallyltransferase</shortName>
        <shortName evidence="10">DMATase</shortName>
    </alternativeName>
    <alternativeName>
        <fullName evidence="10">Isopentenyl-diphosphate:tRNA isopentenyltransferase</fullName>
        <shortName evidence="10">IPP transferase</shortName>
        <shortName evidence="10">IPPT</shortName>
        <shortName evidence="10">IPTase</shortName>
    </alternativeName>
</protein>
<feature type="site" description="Interaction with substrate tRNA" evidence="10">
    <location>
        <position position="100"/>
    </location>
</feature>
<comment type="catalytic activity">
    <reaction evidence="9 10 11">
        <text>adenosine(37) in tRNA + dimethylallyl diphosphate = N(6)-dimethylallyladenosine(37) in tRNA + diphosphate</text>
        <dbReference type="Rhea" id="RHEA:26482"/>
        <dbReference type="Rhea" id="RHEA-COMP:10162"/>
        <dbReference type="Rhea" id="RHEA-COMP:10375"/>
        <dbReference type="ChEBI" id="CHEBI:33019"/>
        <dbReference type="ChEBI" id="CHEBI:57623"/>
        <dbReference type="ChEBI" id="CHEBI:74411"/>
        <dbReference type="ChEBI" id="CHEBI:74415"/>
        <dbReference type="EC" id="2.5.1.75"/>
    </reaction>
</comment>
<dbReference type="InterPro" id="IPR027417">
    <property type="entry name" value="P-loop_NTPase"/>
</dbReference>
<dbReference type="InterPro" id="IPR039657">
    <property type="entry name" value="Dimethylallyltransferase"/>
</dbReference>
<reference evidence="15" key="1">
    <citation type="journal article" date="2019" name="Int. J. Syst. Evol. Microbiol.">
        <title>The Global Catalogue of Microorganisms (GCM) 10K type strain sequencing project: providing services to taxonomists for standard genome sequencing and annotation.</title>
        <authorList>
            <consortium name="The Broad Institute Genomics Platform"/>
            <consortium name="The Broad Institute Genome Sequencing Center for Infectious Disease"/>
            <person name="Wu L."/>
            <person name="Ma J."/>
        </authorList>
    </citation>
    <scope>NUCLEOTIDE SEQUENCE [LARGE SCALE GENOMIC DNA]</scope>
    <source>
        <strain evidence="15">CCUG 55608</strain>
    </source>
</reference>
<evidence type="ECO:0000256" key="7">
    <source>
        <dbReference type="ARBA" id="ARBA00022840"/>
    </source>
</evidence>
<dbReference type="Pfam" id="PF01715">
    <property type="entry name" value="IPPT"/>
    <property type="match status" value="1"/>
</dbReference>
<organism evidence="14 15">
    <name type="scientific">Larkinella insperata</name>
    <dbReference type="NCBI Taxonomy" id="332158"/>
    <lineage>
        <taxon>Bacteria</taxon>
        <taxon>Pseudomonadati</taxon>
        <taxon>Bacteroidota</taxon>
        <taxon>Cytophagia</taxon>
        <taxon>Cytophagales</taxon>
        <taxon>Spirosomataceae</taxon>
        <taxon>Larkinella</taxon>
    </lineage>
</organism>
<dbReference type="HAMAP" id="MF_00185">
    <property type="entry name" value="IPP_trans"/>
    <property type="match status" value="1"/>
</dbReference>
<dbReference type="EC" id="2.5.1.75" evidence="10"/>
<dbReference type="Proteomes" id="UP001597116">
    <property type="component" value="Unassembled WGS sequence"/>
</dbReference>
<accession>A0ABW3Q9F4</accession>
<evidence type="ECO:0000256" key="5">
    <source>
        <dbReference type="ARBA" id="ARBA00022694"/>
    </source>
</evidence>
<feature type="site" description="Interaction with substrate tRNA" evidence="10">
    <location>
        <position position="123"/>
    </location>
</feature>
<feature type="region of interest" description="Interaction with substrate tRNA" evidence="10">
    <location>
        <begin position="31"/>
        <end position="34"/>
    </location>
</feature>
<dbReference type="PANTHER" id="PTHR11088">
    <property type="entry name" value="TRNA DIMETHYLALLYLTRANSFERASE"/>
    <property type="match status" value="1"/>
</dbReference>